<evidence type="ECO:0000256" key="1">
    <source>
        <dbReference type="ARBA" id="ARBA00008779"/>
    </source>
</evidence>
<proteinExistence type="inferred from homology"/>
<feature type="domain" description="Sulfatase N-terminal" evidence="3">
    <location>
        <begin position="9"/>
        <end position="358"/>
    </location>
</feature>
<evidence type="ECO:0000313" key="4">
    <source>
        <dbReference type="EMBL" id="MXP62121.1"/>
    </source>
</evidence>
<dbReference type="OrthoDB" id="9795675at2"/>
<dbReference type="AlphaFoldDB" id="A0A845B4K7"/>
<evidence type="ECO:0000313" key="5">
    <source>
        <dbReference type="Proteomes" id="UP000460715"/>
    </source>
</evidence>
<evidence type="ECO:0000256" key="2">
    <source>
        <dbReference type="SAM" id="MobiDB-lite"/>
    </source>
</evidence>
<dbReference type="SUPFAM" id="SSF53649">
    <property type="entry name" value="Alkaline phosphatase-like"/>
    <property type="match status" value="1"/>
</dbReference>
<comment type="caution">
    <text evidence="4">The sequence shown here is derived from an EMBL/GenBank/DDBJ whole genome shotgun (WGS) entry which is preliminary data.</text>
</comment>
<dbReference type="EMBL" id="SNVJ01000001">
    <property type="protein sequence ID" value="MXP62121.1"/>
    <property type="molecule type" value="Genomic_DNA"/>
</dbReference>
<feature type="region of interest" description="Disordered" evidence="2">
    <location>
        <begin position="472"/>
        <end position="497"/>
    </location>
</feature>
<dbReference type="PANTHER" id="PTHR42693:SF33">
    <property type="entry name" value="ARYLSULFATASE"/>
    <property type="match status" value="1"/>
</dbReference>
<dbReference type="InterPro" id="IPR017850">
    <property type="entry name" value="Alkaline_phosphatase_core_sf"/>
</dbReference>
<sequence>MTGDAAQRPNILLVTVDQWPASLTGYENHPAILTPTLDQLARNGVRFPRTYSECPICIPARRSLMTGTTPRKHGDRSFDPAARMPALPTLAGTLRGAGYRSVAVGKLHVYPPRDRIGFDEVFLAEEGRPHLGGPDDYDMFLADQGFAGQGFLHGMNNNDYLWRPWHLPERTHVTNWTTWQMCREIKRRDPTRPNFWHLSYTHPHPPLAPLQAYLDIYRDAEPPVPPVADWARDEAALPYALRSITDYWAHVKPHHLRGIQRAFYALCTHIDHQFRVVLGTLREEGLLDNTVVLFTADHGDMLGTHGLWAKRVFYEDSARVPTILLGPQGDPRTPPGAVDNRLVQLADVMPTLLDFAGVAVPEEVEGRSMIGDARREILTAGCRDDASATRMATDGRFKLIWYPNGNRIQLFDLQEDPQEMQDRAGDASLAPRRAALEQALVEAAWGVDGDWISGGRLTGAPARAFRTQANRGLSGQRGNHFPPPPQAGADVVVGTPG</sequence>
<gene>
    <name evidence="4" type="ORF">E0493_01980</name>
</gene>
<evidence type="ECO:0000259" key="3">
    <source>
        <dbReference type="Pfam" id="PF00884"/>
    </source>
</evidence>
<keyword evidence="5" id="KW-1185">Reference proteome</keyword>
<name>A0A845B4K7_9PROT</name>
<dbReference type="GO" id="GO:0004065">
    <property type="term" value="F:arylsulfatase activity"/>
    <property type="evidence" value="ECO:0007669"/>
    <property type="project" value="TreeGrafter"/>
</dbReference>
<dbReference type="Proteomes" id="UP000460715">
    <property type="component" value="Unassembled WGS sequence"/>
</dbReference>
<dbReference type="Gene3D" id="3.40.720.10">
    <property type="entry name" value="Alkaline Phosphatase, subunit A"/>
    <property type="match status" value="1"/>
</dbReference>
<protein>
    <submittedName>
        <fullName evidence="4">DUF229 domain-containing protein</fullName>
    </submittedName>
</protein>
<dbReference type="InterPro" id="IPR050738">
    <property type="entry name" value="Sulfatase"/>
</dbReference>
<organism evidence="4 5">
    <name type="scientific">Teichococcus coralli</name>
    <dbReference type="NCBI Taxonomy" id="2545983"/>
    <lineage>
        <taxon>Bacteria</taxon>
        <taxon>Pseudomonadati</taxon>
        <taxon>Pseudomonadota</taxon>
        <taxon>Alphaproteobacteria</taxon>
        <taxon>Acetobacterales</taxon>
        <taxon>Roseomonadaceae</taxon>
        <taxon>Roseomonas</taxon>
    </lineage>
</organism>
<dbReference type="InterPro" id="IPR000917">
    <property type="entry name" value="Sulfatase_N"/>
</dbReference>
<dbReference type="Pfam" id="PF00884">
    <property type="entry name" value="Sulfatase"/>
    <property type="match status" value="1"/>
</dbReference>
<dbReference type="PANTHER" id="PTHR42693">
    <property type="entry name" value="ARYLSULFATASE FAMILY MEMBER"/>
    <property type="match status" value="1"/>
</dbReference>
<reference evidence="4 5" key="1">
    <citation type="submission" date="2019-03" db="EMBL/GenBank/DDBJ databases">
        <title>Roseomonas sp. a novel Roseomonas species isolated from Sea whip Gorgonian.</title>
        <authorList>
            <person name="Li F."/>
            <person name="Pan X."/>
            <person name="Huang S."/>
            <person name="Li Z."/>
            <person name="Meng B."/>
        </authorList>
    </citation>
    <scope>NUCLEOTIDE SEQUENCE [LARGE SCALE GENOMIC DNA]</scope>
    <source>
        <strain evidence="4 5">M0104</strain>
    </source>
</reference>
<accession>A0A845B4K7</accession>
<comment type="similarity">
    <text evidence="1">Belongs to the sulfatase family.</text>
</comment>